<dbReference type="RefSeq" id="WP_190290246.1">
    <property type="nucleotide sequence ID" value="NZ_JABFCZ010000004.1"/>
</dbReference>
<feature type="active site" description="Proton donor/acceptor" evidence="2">
    <location>
        <position position="201"/>
    </location>
</feature>
<proteinExistence type="inferred from homology"/>
<comment type="similarity">
    <text evidence="1">Belongs to the SMP-30/CGR1 family.</text>
</comment>
<dbReference type="Gene3D" id="2.120.10.30">
    <property type="entry name" value="TolB, C-terminal domain"/>
    <property type="match status" value="1"/>
</dbReference>
<dbReference type="Proteomes" id="UP000598467">
    <property type="component" value="Unassembled WGS sequence"/>
</dbReference>
<evidence type="ECO:0000256" key="1">
    <source>
        <dbReference type="ARBA" id="ARBA00008853"/>
    </source>
</evidence>
<name>A0A926NQK0_9HYPH</name>
<evidence type="ECO:0000313" key="5">
    <source>
        <dbReference type="EMBL" id="MBD1545532.1"/>
    </source>
</evidence>
<feature type="binding site" evidence="3">
    <location>
        <position position="101"/>
    </location>
    <ligand>
        <name>substrate</name>
    </ligand>
</feature>
<feature type="binding site" evidence="3">
    <location>
        <position position="18"/>
    </location>
    <ligand>
        <name>a divalent metal cation</name>
        <dbReference type="ChEBI" id="CHEBI:60240"/>
    </ligand>
</feature>
<dbReference type="GO" id="GO:0005509">
    <property type="term" value="F:calcium ion binding"/>
    <property type="evidence" value="ECO:0007669"/>
    <property type="project" value="TreeGrafter"/>
</dbReference>
<dbReference type="InterPro" id="IPR011042">
    <property type="entry name" value="6-blade_b-propeller_TolB-like"/>
</dbReference>
<dbReference type="InterPro" id="IPR013658">
    <property type="entry name" value="SGL"/>
</dbReference>
<accession>A0A926NQK0</accession>
<dbReference type="AlphaFoldDB" id="A0A926NQK0"/>
<dbReference type="SUPFAM" id="SSF63829">
    <property type="entry name" value="Calcium-dependent phosphotriesterase"/>
    <property type="match status" value="1"/>
</dbReference>
<keyword evidence="3" id="KW-0479">Metal-binding</keyword>
<dbReference type="Pfam" id="PF08450">
    <property type="entry name" value="SGL"/>
    <property type="match status" value="1"/>
</dbReference>
<dbReference type="PRINTS" id="PR01790">
    <property type="entry name" value="SMP30FAMILY"/>
</dbReference>
<organism evidence="5 6">
    <name type="scientific">Roseibium aggregatum</name>
    <dbReference type="NCBI Taxonomy" id="187304"/>
    <lineage>
        <taxon>Bacteria</taxon>
        <taxon>Pseudomonadati</taxon>
        <taxon>Pseudomonadota</taxon>
        <taxon>Alphaproteobacteria</taxon>
        <taxon>Hyphomicrobiales</taxon>
        <taxon>Stappiaceae</taxon>
        <taxon>Roseibium</taxon>
    </lineage>
</organism>
<sequence length="302" mass="32848">MAQAITQKLPAECCELGEGPHYDRSTDTAWWFDIVGRKLIEYRFAENRSLVHDLPRMGSMIAPVDAERQLLAMEDGLYLRTRADGRLNLLAPLEADNAVTRSNDGRVHPSGRLWIGTMGRNAEHQAGSIYWFDGSELRRLYGDISIPNSICFSPDGRTGYFADTALNTVWRVALDPATGLPVGEPEAHLSEKDLPLGGSFDGSVIDADGVLWNASWGGGSVSGFAPDGSLVQTFEVPAAQTTCPCFVGPDLDRMLVTSAWQGYSAASRAADPGAGYTFVIDGDFRGHADVAFQLRHEIEHSK</sequence>
<comment type="caution">
    <text evidence="5">The sequence shown here is derived from an EMBL/GenBank/DDBJ whole genome shotgun (WGS) entry which is preliminary data.</text>
</comment>
<dbReference type="GO" id="GO:0019853">
    <property type="term" value="P:L-ascorbic acid biosynthetic process"/>
    <property type="evidence" value="ECO:0007669"/>
    <property type="project" value="TreeGrafter"/>
</dbReference>
<keyword evidence="3" id="KW-0862">Zinc</keyword>
<feature type="binding site" evidence="3">
    <location>
        <position position="103"/>
    </location>
    <ligand>
        <name>substrate</name>
    </ligand>
</feature>
<comment type="cofactor">
    <cofactor evidence="3">
        <name>Zn(2+)</name>
        <dbReference type="ChEBI" id="CHEBI:29105"/>
    </cofactor>
    <text evidence="3">Binds 1 divalent metal cation per subunit.</text>
</comment>
<dbReference type="InterPro" id="IPR005511">
    <property type="entry name" value="SMP-30"/>
</dbReference>
<dbReference type="GO" id="GO:0004341">
    <property type="term" value="F:gluconolactonase activity"/>
    <property type="evidence" value="ECO:0007669"/>
    <property type="project" value="TreeGrafter"/>
</dbReference>
<dbReference type="PANTHER" id="PTHR10907:SF47">
    <property type="entry name" value="REGUCALCIN"/>
    <property type="match status" value="1"/>
</dbReference>
<gene>
    <name evidence="5" type="ORF">HK439_04615</name>
</gene>
<protein>
    <submittedName>
        <fullName evidence="5">SMP-30/gluconolactonase/LRE family protein</fullName>
    </submittedName>
</protein>
<evidence type="ECO:0000256" key="3">
    <source>
        <dbReference type="PIRSR" id="PIRSR605511-2"/>
    </source>
</evidence>
<evidence type="ECO:0000256" key="2">
    <source>
        <dbReference type="PIRSR" id="PIRSR605511-1"/>
    </source>
</evidence>
<feature type="domain" description="SMP-30/Gluconolactonase/LRE-like region" evidence="4">
    <location>
        <begin position="16"/>
        <end position="259"/>
    </location>
</feature>
<dbReference type="PANTHER" id="PTHR10907">
    <property type="entry name" value="REGUCALCIN"/>
    <property type="match status" value="1"/>
</dbReference>
<dbReference type="EMBL" id="JABFCZ010000004">
    <property type="protein sequence ID" value="MBD1545532.1"/>
    <property type="molecule type" value="Genomic_DNA"/>
</dbReference>
<feature type="binding site" evidence="3">
    <location>
        <position position="148"/>
    </location>
    <ligand>
        <name>a divalent metal cation</name>
        <dbReference type="ChEBI" id="CHEBI:60240"/>
    </ligand>
</feature>
<reference evidence="5" key="1">
    <citation type="submission" date="2020-05" db="EMBL/GenBank/DDBJ databases">
        <title>Identification of trans-AT polyketide cluster in two marine bacteria, producers of a novel glutaramide-containing polyketide sesbanimide D and analogs.</title>
        <authorList>
            <person name="Kacar D."/>
            <person name="Rodriguez P."/>
            <person name="Canedo L."/>
            <person name="Gonzalez E."/>
            <person name="Galan B."/>
            <person name="De La Calle F."/>
            <person name="Garcia J.L."/>
        </authorList>
    </citation>
    <scope>NUCLEOTIDE SEQUENCE</scope>
    <source>
        <strain evidence="5">PHM038</strain>
    </source>
</reference>
<evidence type="ECO:0000259" key="4">
    <source>
        <dbReference type="Pfam" id="PF08450"/>
    </source>
</evidence>
<feature type="binding site" evidence="3">
    <location>
        <position position="201"/>
    </location>
    <ligand>
        <name>a divalent metal cation</name>
        <dbReference type="ChEBI" id="CHEBI:60240"/>
    </ligand>
</feature>
<evidence type="ECO:0000313" key="6">
    <source>
        <dbReference type="Proteomes" id="UP000598467"/>
    </source>
</evidence>